<reference evidence="1" key="3">
    <citation type="submission" date="2022-06" db="UniProtKB">
        <authorList>
            <consortium name="EnsemblPlants"/>
        </authorList>
    </citation>
    <scope>IDENTIFICATION</scope>
</reference>
<name>A0A8R7NX90_TRIUA</name>
<dbReference type="Gramene" id="TuG1812G0100000740.01.T02">
    <property type="protein sequence ID" value="TuG1812G0100000740.01.T02"/>
    <property type="gene ID" value="TuG1812G0100000740.01"/>
</dbReference>
<keyword evidence="2" id="KW-1185">Reference proteome</keyword>
<dbReference type="EnsemblPlants" id="TuG1812G0100000740.01.T02">
    <property type="protein sequence ID" value="TuG1812G0100000740.01.T02"/>
    <property type="gene ID" value="TuG1812G0100000740.01"/>
</dbReference>
<organism evidence="1 2">
    <name type="scientific">Triticum urartu</name>
    <name type="common">Red wild einkorn</name>
    <name type="synonym">Crithodium urartu</name>
    <dbReference type="NCBI Taxonomy" id="4572"/>
    <lineage>
        <taxon>Eukaryota</taxon>
        <taxon>Viridiplantae</taxon>
        <taxon>Streptophyta</taxon>
        <taxon>Embryophyta</taxon>
        <taxon>Tracheophyta</taxon>
        <taxon>Spermatophyta</taxon>
        <taxon>Magnoliopsida</taxon>
        <taxon>Liliopsida</taxon>
        <taxon>Poales</taxon>
        <taxon>Poaceae</taxon>
        <taxon>BOP clade</taxon>
        <taxon>Pooideae</taxon>
        <taxon>Triticodae</taxon>
        <taxon>Triticeae</taxon>
        <taxon>Triticinae</taxon>
        <taxon>Triticum</taxon>
    </lineage>
</organism>
<dbReference type="AlphaFoldDB" id="A0A8R7NX90"/>
<accession>A0A8R7NX90</accession>
<evidence type="ECO:0000313" key="1">
    <source>
        <dbReference type="EnsemblPlants" id="TuG1812G0100000740.01.T02"/>
    </source>
</evidence>
<dbReference type="Proteomes" id="UP000015106">
    <property type="component" value="Chromosome 1"/>
</dbReference>
<protein>
    <submittedName>
        <fullName evidence="1">Uncharacterized protein</fullName>
    </submittedName>
</protein>
<proteinExistence type="predicted"/>
<reference evidence="1" key="2">
    <citation type="submission" date="2018-03" db="EMBL/GenBank/DDBJ databases">
        <title>The Triticum urartu genome reveals the dynamic nature of wheat genome evolution.</title>
        <authorList>
            <person name="Ling H."/>
            <person name="Ma B."/>
            <person name="Shi X."/>
            <person name="Liu H."/>
            <person name="Dong L."/>
            <person name="Sun H."/>
            <person name="Cao Y."/>
            <person name="Gao Q."/>
            <person name="Zheng S."/>
            <person name="Li Y."/>
            <person name="Yu Y."/>
            <person name="Du H."/>
            <person name="Qi M."/>
            <person name="Li Y."/>
            <person name="Yu H."/>
            <person name="Cui Y."/>
            <person name="Wang N."/>
            <person name="Chen C."/>
            <person name="Wu H."/>
            <person name="Zhao Y."/>
            <person name="Zhang J."/>
            <person name="Li Y."/>
            <person name="Zhou W."/>
            <person name="Zhang B."/>
            <person name="Hu W."/>
            <person name="Eijk M."/>
            <person name="Tang J."/>
            <person name="Witsenboer H."/>
            <person name="Zhao S."/>
            <person name="Li Z."/>
            <person name="Zhang A."/>
            <person name="Wang D."/>
            <person name="Liang C."/>
        </authorList>
    </citation>
    <scope>NUCLEOTIDE SEQUENCE [LARGE SCALE GENOMIC DNA]</scope>
    <source>
        <strain evidence="1">cv. G1812</strain>
    </source>
</reference>
<sequence>MKISFSTLLYQFYEINGARRACSIVFCRLEILIEKRYAALVISFSYVVRDSEGDAQ</sequence>
<reference evidence="2" key="1">
    <citation type="journal article" date="2013" name="Nature">
        <title>Draft genome of the wheat A-genome progenitor Triticum urartu.</title>
        <authorList>
            <person name="Ling H.Q."/>
            <person name="Zhao S."/>
            <person name="Liu D."/>
            <person name="Wang J."/>
            <person name="Sun H."/>
            <person name="Zhang C."/>
            <person name="Fan H."/>
            <person name="Li D."/>
            <person name="Dong L."/>
            <person name="Tao Y."/>
            <person name="Gao C."/>
            <person name="Wu H."/>
            <person name="Li Y."/>
            <person name="Cui Y."/>
            <person name="Guo X."/>
            <person name="Zheng S."/>
            <person name="Wang B."/>
            <person name="Yu K."/>
            <person name="Liang Q."/>
            <person name="Yang W."/>
            <person name="Lou X."/>
            <person name="Chen J."/>
            <person name="Feng M."/>
            <person name="Jian J."/>
            <person name="Zhang X."/>
            <person name="Luo G."/>
            <person name="Jiang Y."/>
            <person name="Liu J."/>
            <person name="Wang Z."/>
            <person name="Sha Y."/>
            <person name="Zhang B."/>
            <person name="Wu H."/>
            <person name="Tang D."/>
            <person name="Shen Q."/>
            <person name="Xue P."/>
            <person name="Zou S."/>
            <person name="Wang X."/>
            <person name="Liu X."/>
            <person name="Wang F."/>
            <person name="Yang Y."/>
            <person name="An X."/>
            <person name="Dong Z."/>
            <person name="Zhang K."/>
            <person name="Zhang X."/>
            <person name="Luo M.C."/>
            <person name="Dvorak J."/>
            <person name="Tong Y."/>
            <person name="Wang J."/>
            <person name="Yang H."/>
            <person name="Li Z."/>
            <person name="Wang D."/>
            <person name="Zhang A."/>
            <person name="Wang J."/>
        </authorList>
    </citation>
    <scope>NUCLEOTIDE SEQUENCE</scope>
    <source>
        <strain evidence="2">cv. G1812</strain>
    </source>
</reference>
<evidence type="ECO:0000313" key="2">
    <source>
        <dbReference type="Proteomes" id="UP000015106"/>
    </source>
</evidence>